<protein>
    <recommendedName>
        <fullName evidence="2">Xylanolytic transcriptional activator regulatory domain-containing protein</fullName>
    </recommendedName>
</protein>
<evidence type="ECO:0000313" key="4">
    <source>
        <dbReference type="Proteomes" id="UP000214365"/>
    </source>
</evidence>
<dbReference type="GeneID" id="31002188"/>
<dbReference type="GO" id="GO:0006351">
    <property type="term" value="P:DNA-templated transcription"/>
    <property type="evidence" value="ECO:0007669"/>
    <property type="project" value="InterPro"/>
</dbReference>
<dbReference type="CDD" id="cd12148">
    <property type="entry name" value="fungal_TF_MHR"/>
    <property type="match status" value="1"/>
</dbReference>
<keyword evidence="4" id="KW-1185">Reference proteome</keyword>
<dbReference type="InterPro" id="IPR007219">
    <property type="entry name" value="XnlR_reg_dom"/>
</dbReference>
<sequence>MSNLPVVAALDGAGTDAQLAVSSNEYRKRPRFHENDSQSRLTANLSSTACGRCRFRKVRHDDFSTVLYRLDEIDQTLGTLSNQFAEHSFWLAPFNLPRQHVDERQDSSNISTSLHQSSAPANVVLPSSHQELGQARLEILTERVELEHGGERTYKYPASMTLLKPILRRLADVCRVSDADTNRDGAGDSASASARAIMLRKLESFPFKGKCLQPVVSSDGQPVVAPPQLIARLFIDGFLRNINSRIPIFDANSLQDAVDTYYSGVLHAPPTSSSTSPSASLSASEHATDSTWAIIFTNIVLLELGLETHVTRWQDSVAGSSLIKTNLLTEDLISSLLRNCERALADLTSYTLPSLLHVQALLTLALVAQEFYGDNIFEKVLRTACGVSRMLGLHLSESYGKMSGESPRERERIFRVLYGLDKQRVFLTGDPCDLYHFDSDLELWKSSRREPDEVEPPSRKLIAAFDNMMMIWEEMYLKLYSARAIAAGETYSSSQVAGLVQLLGKWHEHYHSVMEAVGSDRPFAEELVRSRTRHQEVDDWASIQFELRYCYHLTHVLVLRYERSEHERAQVEMRNHARICLRLIVEMGNMGDGTLPTPSRLAKVRLASLRRVLGTYPIVAFLDLLSFRLDELITSRSSPSRDSIHAESQDVEADVGLIHAVIRILQGLQFPDRPTTYLHRLQLGLAWVSDALDEMRKAWLIGAQAGELSASAPSSSVVGQTPVPTDGSASIITSSVLDSSSEHLLSAQRQQKQQQQQWMRSGFSRETMDLDVSFSSWQPQVPVVSGSTLSPLELGGGGFGMTYNPTENWSAALSLDSTEEGSGGEHTLQRMTALTGGCGF</sequence>
<gene>
    <name evidence="3" type="ORF">UA08_02433</name>
</gene>
<proteinExistence type="predicted"/>
<dbReference type="PANTHER" id="PTHR46910">
    <property type="entry name" value="TRANSCRIPTION FACTOR PDR1"/>
    <property type="match status" value="1"/>
</dbReference>
<evidence type="ECO:0000259" key="2">
    <source>
        <dbReference type="Pfam" id="PF04082"/>
    </source>
</evidence>
<feature type="domain" description="Xylanolytic transcriptional activator regulatory" evidence="2">
    <location>
        <begin position="350"/>
        <end position="485"/>
    </location>
</feature>
<dbReference type="PANTHER" id="PTHR46910:SF25">
    <property type="entry name" value="ABC-TRANSPORTER-REGULATING TRANSCRIPTION FACTOR"/>
    <property type="match status" value="1"/>
</dbReference>
<dbReference type="GO" id="GO:0008270">
    <property type="term" value="F:zinc ion binding"/>
    <property type="evidence" value="ECO:0007669"/>
    <property type="project" value="InterPro"/>
</dbReference>
<evidence type="ECO:0000313" key="3">
    <source>
        <dbReference type="EMBL" id="OKL61776.1"/>
    </source>
</evidence>
<keyword evidence="1" id="KW-0539">Nucleus</keyword>
<dbReference type="Proteomes" id="UP000214365">
    <property type="component" value="Unassembled WGS sequence"/>
</dbReference>
<name>A0A225B3B2_TALAT</name>
<dbReference type="AlphaFoldDB" id="A0A225B3B2"/>
<dbReference type="Pfam" id="PF04082">
    <property type="entry name" value="Fungal_trans"/>
    <property type="match status" value="1"/>
</dbReference>
<comment type="caution">
    <text evidence="3">The sequence shown here is derived from an EMBL/GenBank/DDBJ whole genome shotgun (WGS) entry which is preliminary data.</text>
</comment>
<reference evidence="3 4" key="1">
    <citation type="submission" date="2015-06" db="EMBL/GenBank/DDBJ databases">
        <title>Talaromyces atroroseus IBT 11181 draft genome.</title>
        <authorList>
            <person name="Rasmussen K.B."/>
            <person name="Rasmussen S."/>
            <person name="Petersen B."/>
            <person name="Sicheritz-Ponten T."/>
            <person name="Mortensen U.H."/>
            <person name="Thrane U."/>
        </authorList>
    </citation>
    <scope>NUCLEOTIDE SEQUENCE [LARGE SCALE GENOMIC DNA]</scope>
    <source>
        <strain evidence="3 4">IBT 11181</strain>
    </source>
</reference>
<dbReference type="EMBL" id="LFMY01000003">
    <property type="protein sequence ID" value="OKL61776.1"/>
    <property type="molecule type" value="Genomic_DNA"/>
</dbReference>
<dbReference type="OrthoDB" id="103819at2759"/>
<organism evidence="3 4">
    <name type="scientific">Talaromyces atroroseus</name>
    <dbReference type="NCBI Taxonomy" id="1441469"/>
    <lineage>
        <taxon>Eukaryota</taxon>
        <taxon>Fungi</taxon>
        <taxon>Dikarya</taxon>
        <taxon>Ascomycota</taxon>
        <taxon>Pezizomycotina</taxon>
        <taxon>Eurotiomycetes</taxon>
        <taxon>Eurotiomycetidae</taxon>
        <taxon>Eurotiales</taxon>
        <taxon>Trichocomaceae</taxon>
        <taxon>Talaromyces</taxon>
        <taxon>Talaromyces sect. Trachyspermi</taxon>
    </lineage>
</organism>
<dbReference type="InterPro" id="IPR050987">
    <property type="entry name" value="AtrR-like"/>
</dbReference>
<accession>A0A225B3B2</accession>
<dbReference type="GO" id="GO:0003677">
    <property type="term" value="F:DNA binding"/>
    <property type="evidence" value="ECO:0007669"/>
    <property type="project" value="InterPro"/>
</dbReference>
<dbReference type="STRING" id="1441469.A0A225B3B2"/>
<dbReference type="GO" id="GO:0003700">
    <property type="term" value="F:DNA-binding transcription factor activity"/>
    <property type="evidence" value="ECO:0007669"/>
    <property type="project" value="InterPro"/>
</dbReference>
<dbReference type="RefSeq" id="XP_020121897.1">
    <property type="nucleotide sequence ID" value="XM_020264475.1"/>
</dbReference>
<evidence type="ECO:0000256" key="1">
    <source>
        <dbReference type="ARBA" id="ARBA00023242"/>
    </source>
</evidence>